<dbReference type="Proteomes" id="UP000198582">
    <property type="component" value="Unassembled WGS sequence"/>
</dbReference>
<dbReference type="InterPro" id="IPR034660">
    <property type="entry name" value="DinB/YfiT-like"/>
</dbReference>
<evidence type="ECO:0000313" key="1">
    <source>
        <dbReference type="EMBL" id="SEP00594.1"/>
    </source>
</evidence>
<gene>
    <name evidence="1" type="ORF">SAMN04489732_103185</name>
</gene>
<dbReference type="RefSeq" id="WP_091615137.1">
    <property type="nucleotide sequence ID" value="NZ_FOEF01000003.1"/>
</dbReference>
<evidence type="ECO:0008006" key="3">
    <source>
        <dbReference type="Google" id="ProtNLM"/>
    </source>
</evidence>
<dbReference type="SUPFAM" id="SSF109854">
    <property type="entry name" value="DinB/YfiT-like putative metalloenzymes"/>
    <property type="match status" value="1"/>
</dbReference>
<organism evidence="1 2">
    <name type="scientific">Amycolatopsis saalfeldensis</name>
    <dbReference type="NCBI Taxonomy" id="394193"/>
    <lineage>
        <taxon>Bacteria</taxon>
        <taxon>Bacillati</taxon>
        <taxon>Actinomycetota</taxon>
        <taxon>Actinomycetes</taxon>
        <taxon>Pseudonocardiales</taxon>
        <taxon>Pseudonocardiaceae</taxon>
        <taxon>Amycolatopsis</taxon>
    </lineage>
</organism>
<dbReference type="OrthoDB" id="4453346at2"/>
<name>A0A1H8UCK0_9PSEU</name>
<dbReference type="AlphaFoldDB" id="A0A1H8UCK0"/>
<dbReference type="STRING" id="394193.SAMN04489732_103185"/>
<protein>
    <recommendedName>
        <fullName evidence="3">Mycothiol maleylpyruvate isomerase N-terminal domain-containing protein</fullName>
    </recommendedName>
</protein>
<evidence type="ECO:0000313" key="2">
    <source>
        <dbReference type="Proteomes" id="UP000198582"/>
    </source>
</evidence>
<dbReference type="EMBL" id="FOEF01000003">
    <property type="protein sequence ID" value="SEP00594.1"/>
    <property type="molecule type" value="Genomic_DNA"/>
</dbReference>
<reference evidence="1 2" key="1">
    <citation type="submission" date="2016-10" db="EMBL/GenBank/DDBJ databases">
        <authorList>
            <person name="de Groot N.N."/>
        </authorList>
    </citation>
    <scope>NUCLEOTIDE SEQUENCE [LARGE SCALE GENOMIC DNA]</scope>
    <source>
        <strain evidence="1 2">DSM 44993</strain>
    </source>
</reference>
<keyword evidence="2" id="KW-1185">Reference proteome</keyword>
<proteinExistence type="predicted"/>
<sequence>MTVTAADLDVVLGCFDQALRPVVDRDWTRRAGDVEWDCRHTAEHVGDCLLSYAAQLVTAPLEGYVPLLATMEEGASNAQALDVALTGGRLLAAAVRTTGPDVRAYHPTGLADAEGFAAMGCVEALMHGEDIATGLGVPERIDPPRDVCARVLARLFPEHDVEGDAWQALRWCAGRIELPGRPRRTDWTWRGAPFGE</sequence>
<accession>A0A1H8UCK0</accession>